<keyword evidence="1" id="KW-0472">Membrane</keyword>
<accession>A0ABS4D8S3</accession>
<organism evidence="4 5">
    <name type="scientific">Candidatus Chloroploca mongolica</name>
    <dbReference type="NCBI Taxonomy" id="2528176"/>
    <lineage>
        <taxon>Bacteria</taxon>
        <taxon>Bacillati</taxon>
        <taxon>Chloroflexota</taxon>
        <taxon>Chloroflexia</taxon>
        <taxon>Chloroflexales</taxon>
        <taxon>Chloroflexineae</taxon>
        <taxon>Oscillochloridaceae</taxon>
        <taxon>Candidatus Chloroploca</taxon>
    </lineage>
</organism>
<proteinExistence type="predicted"/>
<reference evidence="4 5" key="1">
    <citation type="submission" date="2021-03" db="EMBL/GenBank/DDBJ databases">
        <authorList>
            <person name="Grouzdev D.S."/>
        </authorList>
    </citation>
    <scope>NUCLEOTIDE SEQUENCE [LARGE SCALE GENOMIC DNA]</scope>
    <source>
        <strain evidence="4 5">M50-1</strain>
    </source>
</reference>
<feature type="domain" description="DUF4397" evidence="3">
    <location>
        <begin position="29"/>
        <end position="144"/>
    </location>
</feature>
<dbReference type="EMBL" id="SIJK02000012">
    <property type="protein sequence ID" value="MBP1465838.1"/>
    <property type="molecule type" value="Genomic_DNA"/>
</dbReference>
<evidence type="ECO:0000259" key="3">
    <source>
        <dbReference type="Pfam" id="PF14344"/>
    </source>
</evidence>
<feature type="signal peptide" evidence="2">
    <location>
        <begin position="1"/>
        <end position="24"/>
    </location>
</feature>
<evidence type="ECO:0000256" key="2">
    <source>
        <dbReference type="SAM" id="SignalP"/>
    </source>
</evidence>
<dbReference type="Pfam" id="PF14344">
    <property type="entry name" value="DUF4397"/>
    <property type="match status" value="2"/>
</dbReference>
<feature type="chain" id="PRO_5047290515" evidence="2">
    <location>
        <begin position="25"/>
        <end position="270"/>
    </location>
</feature>
<evidence type="ECO:0000313" key="4">
    <source>
        <dbReference type="EMBL" id="MBP1465838.1"/>
    </source>
</evidence>
<dbReference type="Proteomes" id="UP001193081">
    <property type="component" value="Unassembled WGS sequence"/>
</dbReference>
<gene>
    <name evidence="4" type="ORF">EYB53_008990</name>
</gene>
<keyword evidence="5" id="KW-1185">Reference proteome</keyword>
<name>A0ABS4D8S3_9CHLR</name>
<keyword evidence="2" id="KW-0732">Signal</keyword>
<protein>
    <submittedName>
        <fullName evidence="4">DUF4397 domain-containing protein</fullName>
    </submittedName>
</protein>
<keyword evidence="1" id="KW-0812">Transmembrane</keyword>
<evidence type="ECO:0000313" key="5">
    <source>
        <dbReference type="Proteomes" id="UP001193081"/>
    </source>
</evidence>
<sequence length="270" mass="27345">MSKLFVFALVAVLASLSFVPATFAQEGNAQVRVIHASPDAPAVDVFVDGDRVLSNVPFFTASDYLSLPAGTYRIQVSPTGQPASAAVIDANATVSAGQAYTIAATGLVASIQPTIIVDNLTAPASGNAKVRVYHFSPDAPAVDIKLASGDTLVSGLAFPNATDYLEVPAGTYDLQVTPAGASAVVIDLPGTTLQAGQIYSVFATNVVASITPELAVTQGLQVAVPLPAPAPEAPTTLPTTSGSSAPLALFAAVALAMVAGALMLRRRASL</sequence>
<keyword evidence="1" id="KW-1133">Transmembrane helix</keyword>
<dbReference type="InterPro" id="IPR025510">
    <property type="entry name" value="DUF4397"/>
</dbReference>
<comment type="caution">
    <text evidence="4">The sequence shown here is derived from an EMBL/GenBank/DDBJ whole genome shotgun (WGS) entry which is preliminary data.</text>
</comment>
<feature type="domain" description="DUF4397" evidence="3">
    <location>
        <begin position="147"/>
        <end position="214"/>
    </location>
</feature>
<feature type="transmembrane region" description="Helical" evidence="1">
    <location>
        <begin position="245"/>
        <end position="264"/>
    </location>
</feature>
<evidence type="ECO:0000256" key="1">
    <source>
        <dbReference type="SAM" id="Phobius"/>
    </source>
</evidence>